<keyword evidence="3" id="KW-1185">Reference proteome</keyword>
<reference evidence="2 3" key="1">
    <citation type="journal article" date="2019" name="Emerg. Microbes Infect.">
        <title>Comprehensive subspecies identification of 175 nontuberculous mycobacteria species based on 7547 genomic profiles.</title>
        <authorList>
            <person name="Matsumoto Y."/>
            <person name="Kinjo T."/>
            <person name="Motooka D."/>
            <person name="Nabeya D."/>
            <person name="Jung N."/>
            <person name="Uechi K."/>
            <person name="Horii T."/>
            <person name="Iida T."/>
            <person name="Fujita J."/>
            <person name="Nakamura S."/>
        </authorList>
    </citation>
    <scope>NUCLEOTIDE SEQUENCE [LARGE SCALE GENOMIC DNA]</scope>
    <source>
        <strain evidence="2 3">JCM 6375</strain>
    </source>
</reference>
<evidence type="ECO:0000259" key="1">
    <source>
        <dbReference type="Pfam" id="PF12770"/>
    </source>
</evidence>
<sequence>MGNVAVTETMAETATLVLRFADVGVATYVSLRVVGEPARTVTWVLEEAALKVAVDELSGALPDPIDDETRRDALERAITEGAFGSPATEFTIARTLGSHLLVPEAWQLLTDRVSTPRACLFVSPSARLARVPWGLLAMPDDDGRRLIDLVDVLMAAPPNIVHSPREPAGWGGRKTNPPLLVLDPRVPGQRPDSPLGSVLGRPSPDTPLARHFAEVMQRRDVLPDVAASVELFRRSDADRDWLKELLAQAPSRLLYVGHATAADGDVGHADRAALHLADEQPLTASDLMTLKLPMPPRVGLLACASGGDYRFDEATGLVAAMILGGAEVVTATLWSLPTAAGYRLFAQESADADPMSEAILAVDDAHEAPDAGRAVNDWQRKQLRRWSDGDLTASPLYWAALATFAVDGAR</sequence>
<dbReference type="InterPro" id="IPR024983">
    <property type="entry name" value="CHAT_dom"/>
</dbReference>
<dbReference type="AlphaFoldDB" id="A0AAD1HB69"/>
<evidence type="ECO:0000313" key="2">
    <source>
        <dbReference type="EMBL" id="BBX02203.1"/>
    </source>
</evidence>
<dbReference type="KEGG" id="mmor:MMOR_31390"/>
<feature type="domain" description="CHAT" evidence="1">
    <location>
        <begin position="93"/>
        <end position="401"/>
    </location>
</feature>
<dbReference type="Pfam" id="PF12770">
    <property type="entry name" value="CHAT"/>
    <property type="match status" value="1"/>
</dbReference>
<gene>
    <name evidence="2" type="ORF">MMOR_31390</name>
</gene>
<organism evidence="2 3">
    <name type="scientific">Mycolicibacterium moriokaense</name>
    <dbReference type="NCBI Taxonomy" id="39691"/>
    <lineage>
        <taxon>Bacteria</taxon>
        <taxon>Bacillati</taxon>
        <taxon>Actinomycetota</taxon>
        <taxon>Actinomycetes</taxon>
        <taxon>Mycobacteriales</taxon>
        <taxon>Mycobacteriaceae</taxon>
        <taxon>Mycolicibacterium</taxon>
    </lineage>
</organism>
<dbReference type="EMBL" id="AP022560">
    <property type="protein sequence ID" value="BBX02203.1"/>
    <property type="molecule type" value="Genomic_DNA"/>
</dbReference>
<dbReference type="Proteomes" id="UP000466681">
    <property type="component" value="Chromosome"/>
</dbReference>
<proteinExistence type="predicted"/>
<name>A0AAD1HB69_9MYCO</name>
<accession>A0AAD1HB69</accession>
<evidence type="ECO:0000313" key="3">
    <source>
        <dbReference type="Proteomes" id="UP000466681"/>
    </source>
</evidence>
<protein>
    <submittedName>
        <fullName evidence="2">CHAT domain-containing protein</fullName>
    </submittedName>
</protein>